<feature type="compositionally biased region" description="Low complexity" evidence="6">
    <location>
        <begin position="49"/>
        <end position="59"/>
    </location>
</feature>
<dbReference type="SMART" id="SM00055">
    <property type="entry name" value="FCH"/>
    <property type="match status" value="1"/>
</dbReference>
<keyword evidence="2" id="KW-0863">Zinc-finger</keyword>
<dbReference type="GO" id="GO:0005096">
    <property type="term" value="F:GTPase activator activity"/>
    <property type="evidence" value="ECO:0007669"/>
    <property type="project" value="UniProtKB-KW"/>
</dbReference>
<dbReference type="InterPro" id="IPR054713">
    <property type="entry name" value="GMIP/FCHO2-like_FCH"/>
</dbReference>
<feature type="compositionally biased region" description="Polar residues" evidence="6">
    <location>
        <begin position="794"/>
        <end position="817"/>
    </location>
</feature>
<dbReference type="Gene3D" id="1.10.555.10">
    <property type="entry name" value="Rho GTPase activation protein"/>
    <property type="match status" value="1"/>
</dbReference>
<evidence type="ECO:0000256" key="4">
    <source>
        <dbReference type="PROSITE-ProRule" id="PRU01077"/>
    </source>
</evidence>
<dbReference type="SMART" id="SM00324">
    <property type="entry name" value="RhoGAP"/>
    <property type="match status" value="1"/>
</dbReference>
<evidence type="ECO:0000256" key="6">
    <source>
        <dbReference type="SAM" id="MobiDB-lite"/>
    </source>
</evidence>
<evidence type="ECO:0008006" key="11">
    <source>
        <dbReference type="Google" id="ProtNLM"/>
    </source>
</evidence>
<dbReference type="GO" id="GO:0007165">
    <property type="term" value="P:signal transduction"/>
    <property type="evidence" value="ECO:0007669"/>
    <property type="project" value="InterPro"/>
</dbReference>
<feature type="compositionally biased region" description="Basic and acidic residues" evidence="6">
    <location>
        <begin position="1"/>
        <end position="14"/>
    </location>
</feature>
<dbReference type="Pfam" id="PF00620">
    <property type="entry name" value="RhoGAP"/>
    <property type="match status" value="1"/>
</dbReference>
<dbReference type="Pfam" id="PF22699">
    <property type="entry name" value="GMIP-like_FCH"/>
    <property type="match status" value="1"/>
</dbReference>
<evidence type="ECO:0000259" key="8">
    <source>
        <dbReference type="PROSITE" id="PS51741"/>
    </source>
</evidence>
<dbReference type="InterPro" id="IPR000198">
    <property type="entry name" value="RhoGAP_dom"/>
</dbReference>
<feature type="compositionally biased region" description="Basic residues" evidence="6">
    <location>
        <begin position="746"/>
        <end position="756"/>
    </location>
</feature>
<dbReference type="PROSITE" id="PS50238">
    <property type="entry name" value="RHOGAP"/>
    <property type="match status" value="1"/>
</dbReference>
<keyword evidence="10" id="KW-1185">Reference proteome</keyword>
<gene>
    <name evidence="9" type="ORF">BG006_005344</name>
</gene>
<dbReference type="InterPro" id="IPR050729">
    <property type="entry name" value="Rho-GAP"/>
</dbReference>
<keyword evidence="2" id="KW-0862">Zinc</keyword>
<dbReference type="SUPFAM" id="SSF103657">
    <property type="entry name" value="BAR/IMD domain-like"/>
    <property type="match status" value="1"/>
</dbReference>
<keyword evidence="1" id="KW-0343">GTPase activation</keyword>
<feature type="compositionally biased region" description="Low complexity" evidence="6">
    <location>
        <begin position="757"/>
        <end position="766"/>
    </location>
</feature>
<dbReference type="PANTHER" id="PTHR23176">
    <property type="entry name" value="RHO/RAC/CDC GTPASE-ACTIVATING PROTEIN"/>
    <property type="match status" value="1"/>
</dbReference>
<feature type="compositionally biased region" description="Polar residues" evidence="6">
    <location>
        <begin position="60"/>
        <end position="80"/>
    </location>
</feature>
<organism evidence="9 10">
    <name type="scientific">Podila minutissima</name>
    <dbReference type="NCBI Taxonomy" id="64525"/>
    <lineage>
        <taxon>Eukaryota</taxon>
        <taxon>Fungi</taxon>
        <taxon>Fungi incertae sedis</taxon>
        <taxon>Mucoromycota</taxon>
        <taxon>Mortierellomycotina</taxon>
        <taxon>Mortierellomycetes</taxon>
        <taxon>Mortierellales</taxon>
        <taxon>Mortierellaceae</taxon>
        <taxon>Podila</taxon>
    </lineage>
</organism>
<evidence type="ECO:0000256" key="1">
    <source>
        <dbReference type="ARBA" id="ARBA00022468"/>
    </source>
</evidence>
<sequence>MLSGRSSEKAERRAAKTQSLYVATPSSSSSSNATTTSSGFIPHHHRQHQLQQDLQQQQQVYFSSPGNHNTVNSSPSSTHAPKSPRKASRPFSMMFIPQQQQQQEVMTKQMSFPQGEQHNYTGGQDYHQPQLHESDEDTVPEFAPSTVEYESDQRDVDSDTRMLISHLTDLDSGLPILLERVKQNLHSCKDLISFLKKRSVMEAEYGTNILKLASGFRDTYRQQSSTAISDPSASGSSYVKQGSYGEGWIHILEMHERMGNNRLEFSRDLQVISEELLTIYKETDRSRKQFKEAGAKQERIVQEHEQNLEKAKQKYDSCTEEWERAILQKAADPSTPKKTMSKTMTMNIFRQPKSVNQLHRQEEEAKAKAAAAHEHYKAQLAKTNDTRQFYFARTLPNILKNLWDTIDESDLSLQYYLVRYGYMSEDYLMKDGVVLSPINGTDLGLRDRVEMINKDVDLQAFIHAYSAKANQVQRAAVPYQEYLMSAQAQSIINPHPIFGVDLAEQLIRDETDLPEIVVKCTEAIERYGMDTQGIYRVSGVTSVTNRLRSAFDRDCAAVDLSTEENCGDVNSVASVLKTWFRDLPEPLLTRRLYPEFIKAAAMEDPGMQLMNLHQCTNQLPDPNYATLKFLMCHLNRIQANQAINKMGASNLGLIFGPTLTSSSGGGAVDDLVDMGLQCRIIETLLANYGAIFDIDEEDEEEEEGERAMHYEQPHQNHRDGVVPVMHGEEDQYYGSQMMDGGQAEYHHHHQHQHHQGAYHQGYDQGYPSYPSLHRQSVYGQIQEEEDDEEDDLGETSQFQNEPKSKMPGSSSDIDLAP</sequence>
<proteinExistence type="predicted"/>
<feature type="coiled-coil region" evidence="5">
    <location>
        <begin position="294"/>
        <end position="321"/>
    </location>
</feature>
<dbReference type="GO" id="GO:0008270">
    <property type="term" value="F:zinc ion binding"/>
    <property type="evidence" value="ECO:0007669"/>
    <property type="project" value="UniProtKB-KW"/>
</dbReference>
<feature type="compositionally biased region" description="Acidic residues" evidence="6">
    <location>
        <begin position="782"/>
        <end position="793"/>
    </location>
</feature>
<evidence type="ECO:0000313" key="9">
    <source>
        <dbReference type="EMBL" id="KAF9337327.1"/>
    </source>
</evidence>
<evidence type="ECO:0000256" key="2">
    <source>
        <dbReference type="ARBA" id="ARBA00022771"/>
    </source>
</evidence>
<keyword evidence="2" id="KW-0479">Metal-binding</keyword>
<reference evidence="9" key="1">
    <citation type="journal article" date="2020" name="Fungal Divers.">
        <title>Resolving the Mortierellaceae phylogeny through synthesis of multi-gene phylogenetics and phylogenomics.</title>
        <authorList>
            <person name="Vandepol N."/>
            <person name="Liber J."/>
            <person name="Desiro A."/>
            <person name="Na H."/>
            <person name="Kennedy M."/>
            <person name="Barry K."/>
            <person name="Grigoriev I.V."/>
            <person name="Miller A.N."/>
            <person name="O'Donnell K."/>
            <person name="Stajich J.E."/>
            <person name="Bonito G."/>
        </authorList>
    </citation>
    <scope>NUCLEOTIDE SEQUENCE</scope>
    <source>
        <strain evidence="9">NVP1</strain>
    </source>
</reference>
<feature type="compositionally biased region" description="Low complexity" evidence="6">
    <location>
        <begin position="24"/>
        <end position="38"/>
    </location>
</feature>
<evidence type="ECO:0000259" key="7">
    <source>
        <dbReference type="PROSITE" id="PS50238"/>
    </source>
</evidence>
<protein>
    <recommendedName>
        <fullName evidence="11">RhoGAP-domain-containing protein</fullName>
    </recommendedName>
</protein>
<comment type="caution">
    <text evidence="9">The sequence shown here is derived from an EMBL/GenBank/DDBJ whole genome shotgun (WGS) entry which is preliminary data.</text>
</comment>
<dbReference type="AlphaFoldDB" id="A0A9P5SSE2"/>
<dbReference type="InterPro" id="IPR027267">
    <property type="entry name" value="AH/BAR_dom_sf"/>
</dbReference>
<name>A0A9P5SSE2_9FUNG</name>
<feature type="region of interest" description="Disordered" evidence="6">
    <location>
        <begin position="743"/>
        <end position="817"/>
    </location>
</feature>
<evidence type="ECO:0000256" key="5">
    <source>
        <dbReference type="SAM" id="Coils"/>
    </source>
</evidence>
<evidence type="ECO:0000256" key="3">
    <source>
        <dbReference type="ARBA" id="ARBA00023054"/>
    </source>
</evidence>
<evidence type="ECO:0000313" key="10">
    <source>
        <dbReference type="Proteomes" id="UP000696485"/>
    </source>
</evidence>
<keyword evidence="3 4" id="KW-0175">Coiled coil</keyword>
<accession>A0A9P5SSE2</accession>
<dbReference type="GO" id="GO:0005737">
    <property type="term" value="C:cytoplasm"/>
    <property type="evidence" value="ECO:0007669"/>
    <property type="project" value="TreeGrafter"/>
</dbReference>
<feature type="region of interest" description="Disordered" evidence="6">
    <location>
        <begin position="1"/>
        <end position="139"/>
    </location>
</feature>
<dbReference type="Gene3D" id="1.20.1270.60">
    <property type="entry name" value="Arfaptin homology (AH) domain/BAR domain"/>
    <property type="match status" value="1"/>
</dbReference>
<dbReference type="SUPFAM" id="SSF48350">
    <property type="entry name" value="GTPase activation domain, GAP"/>
    <property type="match status" value="1"/>
</dbReference>
<dbReference type="InterPro" id="IPR008936">
    <property type="entry name" value="Rho_GTPase_activation_prot"/>
</dbReference>
<feature type="compositionally biased region" description="Polar residues" evidence="6">
    <location>
        <begin position="104"/>
        <end position="122"/>
    </location>
</feature>
<feature type="domain" description="Rho-GAP" evidence="7">
    <location>
        <begin position="500"/>
        <end position="692"/>
    </location>
</feature>
<dbReference type="Proteomes" id="UP000696485">
    <property type="component" value="Unassembled WGS sequence"/>
</dbReference>
<dbReference type="PANTHER" id="PTHR23176:SF134">
    <property type="entry name" value="RHO-TYPE GTPASE-ACTIVATING PROTEIN"/>
    <property type="match status" value="1"/>
</dbReference>
<dbReference type="EMBL" id="JAAAUY010000030">
    <property type="protein sequence ID" value="KAF9337327.1"/>
    <property type="molecule type" value="Genomic_DNA"/>
</dbReference>
<dbReference type="InterPro" id="IPR001060">
    <property type="entry name" value="FCH_dom"/>
</dbReference>
<dbReference type="InterPro" id="IPR031160">
    <property type="entry name" value="F_BAR_dom"/>
</dbReference>
<feature type="domain" description="F-BAR" evidence="8">
    <location>
        <begin position="162"/>
        <end position="457"/>
    </location>
</feature>
<dbReference type="PROSITE" id="PS51741">
    <property type="entry name" value="F_BAR"/>
    <property type="match status" value="1"/>
</dbReference>